<reference evidence="1 2" key="1">
    <citation type="submission" date="2015-04" db="EMBL/GenBank/DDBJ databases">
        <authorList>
            <person name="Syromyatnikov M.Y."/>
            <person name="Popov V.N."/>
        </authorList>
    </citation>
    <scope>NUCLEOTIDE SEQUENCE [LARGE SCALE GENOMIC DNA]</scope>
</reference>
<protein>
    <submittedName>
        <fullName evidence="1">CLUMA_CG017930, isoform A</fullName>
    </submittedName>
</protein>
<dbReference type="EMBL" id="CVRI01000063">
    <property type="protein sequence ID" value="CRL04879.1"/>
    <property type="molecule type" value="Genomic_DNA"/>
</dbReference>
<keyword evidence="2" id="KW-1185">Reference proteome</keyword>
<accession>A0A1J1IXK2</accession>
<proteinExistence type="predicted"/>
<evidence type="ECO:0000313" key="2">
    <source>
        <dbReference type="Proteomes" id="UP000183832"/>
    </source>
</evidence>
<sequence>MSYMCVIGELFGEKNKCLCLFKHHCLVVMSMQVNIGNMIYERNANDTLEAFCIKRDGHLTDINQFKFTAAAFIPKMVVG</sequence>
<dbReference type="AlphaFoldDB" id="A0A1J1IXK2"/>
<organism evidence="1 2">
    <name type="scientific">Clunio marinus</name>
    <dbReference type="NCBI Taxonomy" id="568069"/>
    <lineage>
        <taxon>Eukaryota</taxon>
        <taxon>Metazoa</taxon>
        <taxon>Ecdysozoa</taxon>
        <taxon>Arthropoda</taxon>
        <taxon>Hexapoda</taxon>
        <taxon>Insecta</taxon>
        <taxon>Pterygota</taxon>
        <taxon>Neoptera</taxon>
        <taxon>Endopterygota</taxon>
        <taxon>Diptera</taxon>
        <taxon>Nematocera</taxon>
        <taxon>Chironomoidea</taxon>
        <taxon>Chironomidae</taxon>
        <taxon>Clunio</taxon>
    </lineage>
</organism>
<gene>
    <name evidence="1" type="ORF">CLUMA_CG017930</name>
</gene>
<evidence type="ECO:0000313" key="1">
    <source>
        <dbReference type="EMBL" id="CRL04879.1"/>
    </source>
</evidence>
<dbReference type="Proteomes" id="UP000183832">
    <property type="component" value="Unassembled WGS sequence"/>
</dbReference>
<name>A0A1J1IXK2_9DIPT</name>